<proteinExistence type="inferred from homology"/>
<dbReference type="Proteomes" id="UP001221898">
    <property type="component" value="Unassembled WGS sequence"/>
</dbReference>
<feature type="domain" description="C2H2-type" evidence="13">
    <location>
        <begin position="553"/>
        <end position="580"/>
    </location>
</feature>
<feature type="region of interest" description="Disordered" evidence="12">
    <location>
        <begin position="38"/>
        <end position="68"/>
    </location>
</feature>
<keyword evidence="7" id="KW-0805">Transcription regulation</keyword>
<dbReference type="InterPro" id="IPR050752">
    <property type="entry name" value="C2H2-ZF_domain"/>
</dbReference>
<keyword evidence="10" id="KW-0539">Nucleus</keyword>
<feature type="domain" description="C2H2-type" evidence="13">
    <location>
        <begin position="385"/>
        <end position="412"/>
    </location>
</feature>
<dbReference type="PROSITE" id="PS50157">
    <property type="entry name" value="ZINC_FINGER_C2H2_2"/>
    <property type="match status" value="12"/>
</dbReference>
<dbReference type="FunFam" id="3.30.160.60:FF:002343">
    <property type="entry name" value="Zinc finger protein 33A"/>
    <property type="match status" value="8"/>
</dbReference>
<evidence type="ECO:0000256" key="8">
    <source>
        <dbReference type="ARBA" id="ARBA00023125"/>
    </source>
</evidence>
<evidence type="ECO:0000256" key="5">
    <source>
        <dbReference type="ARBA" id="ARBA00022771"/>
    </source>
</evidence>
<dbReference type="GO" id="GO:0008270">
    <property type="term" value="F:zinc ion binding"/>
    <property type="evidence" value="ECO:0007669"/>
    <property type="project" value="UniProtKB-KW"/>
</dbReference>
<feature type="domain" description="C2H2-type" evidence="13">
    <location>
        <begin position="581"/>
        <end position="608"/>
    </location>
</feature>
<evidence type="ECO:0000256" key="4">
    <source>
        <dbReference type="ARBA" id="ARBA00022737"/>
    </source>
</evidence>
<keyword evidence="8" id="KW-0238">DNA-binding</keyword>
<protein>
    <recommendedName>
        <fullName evidence="13">C2H2-type domain-containing protein</fullName>
    </recommendedName>
</protein>
<dbReference type="PANTHER" id="PTHR24384">
    <property type="entry name" value="FINGER PUTATIVE TRANSCRIPTION FACTOR FAMILY-RELATED"/>
    <property type="match status" value="1"/>
</dbReference>
<accession>A0AAD7R4D9</accession>
<feature type="domain" description="C2H2-type" evidence="13">
    <location>
        <begin position="441"/>
        <end position="468"/>
    </location>
</feature>
<dbReference type="SUPFAM" id="SSF57667">
    <property type="entry name" value="beta-beta-alpha zinc fingers"/>
    <property type="match status" value="6"/>
</dbReference>
<evidence type="ECO:0000256" key="1">
    <source>
        <dbReference type="ARBA" id="ARBA00004123"/>
    </source>
</evidence>
<gene>
    <name evidence="14" type="ORF">AAFF_G00384850</name>
</gene>
<dbReference type="FunFam" id="3.30.160.60:FF:000965">
    <property type="entry name" value="Neurotrophin receptor-interacting factor homolog"/>
    <property type="match status" value="1"/>
</dbReference>
<feature type="compositionally biased region" description="Basic and acidic residues" evidence="12">
    <location>
        <begin position="87"/>
        <end position="114"/>
    </location>
</feature>
<feature type="domain" description="C2H2-type" evidence="13">
    <location>
        <begin position="329"/>
        <end position="356"/>
    </location>
</feature>
<feature type="domain" description="C2H2-type" evidence="13">
    <location>
        <begin position="609"/>
        <end position="636"/>
    </location>
</feature>
<keyword evidence="15" id="KW-1185">Reference proteome</keyword>
<feature type="domain" description="C2H2-type" evidence="13">
    <location>
        <begin position="413"/>
        <end position="440"/>
    </location>
</feature>
<name>A0AAD7R4D9_9TELE</name>
<evidence type="ECO:0000256" key="6">
    <source>
        <dbReference type="ARBA" id="ARBA00022833"/>
    </source>
</evidence>
<feature type="domain" description="C2H2-type" evidence="13">
    <location>
        <begin position="497"/>
        <end position="524"/>
    </location>
</feature>
<dbReference type="Pfam" id="PF00096">
    <property type="entry name" value="zf-C2H2"/>
    <property type="match status" value="10"/>
</dbReference>
<dbReference type="Gene3D" id="3.30.160.60">
    <property type="entry name" value="Classic Zinc Finger"/>
    <property type="match status" value="11"/>
</dbReference>
<dbReference type="AlphaFoldDB" id="A0AAD7R4D9"/>
<feature type="region of interest" description="Disordered" evidence="12">
    <location>
        <begin position="87"/>
        <end position="130"/>
    </location>
</feature>
<evidence type="ECO:0000256" key="9">
    <source>
        <dbReference type="ARBA" id="ARBA00023163"/>
    </source>
</evidence>
<keyword evidence="6" id="KW-0862">Zinc</keyword>
<evidence type="ECO:0000313" key="15">
    <source>
        <dbReference type="Proteomes" id="UP001221898"/>
    </source>
</evidence>
<feature type="domain" description="C2H2-type" evidence="13">
    <location>
        <begin position="357"/>
        <end position="384"/>
    </location>
</feature>
<feature type="domain" description="C2H2-type" evidence="13">
    <location>
        <begin position="258"/>
        <end position="286"/>
    </location>
</feature>
<dbReference type="GO" id="GO:0000978">
    <property type="term" value="F:RNA polymerase II cis-regulatory region sequence-specific DNA binding"/>
    <property type="evidence" value="ECO:0007669"/>
    <property type="project" value="TreeGrafter"/>
</dbReference>
<evidence type="ECO:0000256" key="2">
    <source>
        <dbReference type="ARBA" id="ARBA00006991"/>
    </source>
</evidence>
<dbReference type="InterPro" id="IPR036236">
    <property type="entry name" value="Znf_C2H2_sf"/>
</dbReference>
<dbReference type="PANTHER" id="PTHR24384:SF218">
    <property type="entry name" value="ZINC FINGER PROTEIN 502"/>
    <property type="match status" value="1"/>
</dbReference>
<comment type="subcellular location">
    <subcellularLocation>
        <location evidence="1">Nucleus</location>
    </subcellularLocation>
</comment>
<feature type="domain" description="C2H2-type" evidence="13">
    <location>
        <begin position="469"/>
        <end position="496"/>
    </location>
</feature>
<keyword evidence="4" id="KW-0677">Repeat</keyword>
<dbReference type="PROSITE" id="PS00028">
    <property type="entry name" value="ZINC_FINGER_C2H2_1"/>
    <property type="match status" value="10"/>
</dbReference>
<evidence type="ECO:0000256" key="12">
    <source>
        <dbReference type="SAM" id="MobiDB-lite"/>
    </source>
</evidence>
<evidence type="ECO:0000256" key="7">
    <source>
        <dbReference type="ARBA" id="ARBA00023015"/>
    </source>
</evidence>
<keyword evidence="3" id="KW-0479">Metal-binding</keyword>
<organism evidence="14 15">
    <name type="scientific">Aldrovandia affinis</name>
    <dbReference type="NCBI Taxonomy" id="143900"/>
    <lineage>
        <taxon>Eukaryota</taxon>
        <taxon>Metazoa</taxon>
        <taxon>Chordata</taxon>
        <taxon>Craniata</taxon>
        <taxon>Vertebrata</taxon>
        <taxon>Euteleostomi</taxon>
        <taxon>Actinopterygii</taxon>
        <taxon>Neopterygii</taxon>
        <taxon>Teleostei</taxon>
        <taxon>Notacanthiformes</taxon>
        <taxon>Halosauridae</taxon>
        <taxon>Aldrovandia</taxon>
    </lineage>
</organism>
<feature type="region of interest" description="Disordered" evidence="12">
    <location>
        <begin position="284"/>
        <end position="316"/>
    </location>
</feature>
<dbReference type="FunFam" id="3.30.160.60:FF:000624">
    <property type="entry name" value="zinc finger protein 697"/>
    <property type="match status" value="1"/>
</dbReference>
<keyword evidence="5 11" id="KW-0863">Zinc-finger</keyword>
<dbReference type="EMBL" id="JAINUG010000709">
    <property type="protein sequence ID" value="KAJ8362273.1"/>
    <property type="molecule type" value="Genomic_DNA"/>
</dbReference>
<dbReference type="GO" id="GO:0005634">
    <property type="term" value="C:nucleus"/>
    <property type="evidence" value="ECO:0007669"/>
    <property type="project" value="UniProtKB-SubCell"/>
</dbReference>
<sequence>MEYNQSAGNRKGKSCPQLSCPYEDMKEEPVMECTDYTGVEPISSLNTSENTEERKERKTGYEMSREEKDILFNMKEEEGERCMSVKKEREDSVRDEEGLWREQEKERVEQERDLNNQIPQTDRREKNGVKSECGQQEGELSTLVMSLLLKQPRVLIRRLEFTSISVPVSSLPHSLSSRRDQETRFQWRWHELSPVRMRSLGQNGQVVTQKRKTMSQLERSLKASSMNGSCAEAPHSSPAITPRNQDTGHLVEVSSQVFACSQCPFVHMEEMNLHQHIEKVHSEEHSQILRSGGNPAGSPLLPSSTHQHPTPPKTFPTLTQSHTGTPGAHICSQCGTSFRSEPLLKKHQRIHTGERPYHCSQCGKSFSQVSNLKRHQRLHTGERPYHCSQCGKSFGTNGTLKQHQRTHTGERPYHCAQCGKSFSTDGTLKQHQRTHTGERSYHCAQCGKSFIHSGHLKSHQRTHTGERPYHCAQCGKSFSHSSDLKKHQRTHTGERPYHCAQCGKSFSHSSDLKKHQQTHTGERPYHCVQCGKSFSTNGSRKLHQRTHTGERPYHCAQCGKSFIHLGHLKSIFRTHTGERPYHCAQCGKSFSHSSDLKKHQRTHTGERPYHCVQCGKSFSTNGSLKLHQRTHTGERPYHCAVWEEFQSVS</sequence>
<dbReference type="SMART" id="SM00355">
    <property type="entry name" value="ZnF_C2H2"/>
    <property type="match status" value="12"/>
</dbReference>
<evidence type="ECO:0000256" key="3">
    <source>
        <dbReference type="ARBA" id="ARBA00022723"/>
    </source>
</evidence>
<dbReference type="InterPro" id="IPR013087">
    <property type="entry name" value="Znf_C2H2_type"/>
</dbReference>
<dbReference type="FunFam" id="3.30.160.60:FF:000495">
    <property type="entry name" value="zinc finger protein 668"/>
    <property type="match status" value="1"/>
</dbReference>
<comment type="similarity">
    <text evidence="2">Belongs to the krueppel C2H2-type zinc-finger protein family.</text>
</comment>
<evidence type="ECO:0000259" key="13">
    <source>
        <dbReference type="PROSITE" id="PS50157"/>
    </source>
</evidence>
<dbReference type="GO" id="GO:0000981">
    <property type="term" value="F:DNA-binding transcription factor activity, RNA polymerase II-specific"/>
    <property type="evidence" value="ECO:0007669"/>
    <property type="project" value="TreeGrafter"/>
</dbReference>
<reference evidence="14" key="1">
    <citation type="journal article" date="2023" name="Science">
        <title>Genome structures resolve the early diversification of teleost fishes.</title>
        <authorList>
            <person name="Parey E."/>
            <person name="Louis A."/>
            <person name="Montfort J."/>
            <person name="Bouchez O."/>
            <person name="Roques C."/>
            <person name="Iampietro C."/>
            <person name="Lluch J."/>
            <person name="Castinel A."/>
            <person name="Donnadieu C."/>
            <person name="Desvignes T."/>
            <person name="Floi Bucao C."/>
            <person name="Jouanno E."/>
            <person name="Wen M."/>
            <person name="Mejri S."/>
            <person name="Dirks R."/>
            <person name="Jansen H."/>
            <person name="Henkel C."/>
            <person name="Chen W.J."/>
            <person name="Zahm M."/>
            <person name="Cabau C."/>
            <person name="Klopp C."/>
            <person name="Thompson A.W."/>
            <person name="Robinson-Rechavi M."/>
            <person name="Braasch I."/>
            <person name="Lecointre G."/>
            <person name="Bobe J."/>
            <person name="Postlethwait J.H."/>
            <person name="Berthelot C."/>
            <person name="Roest Crollius H."/>
            <person name="Guiguen Y."/>
        </authorList>
    </citation>
    <scope>NUCLEOTIDE SEQUENCE</scope>
    <source>
        <strain evidence="14">NC1722</strain>
    </source>
</reference>
<feature type="region of interest" description="Disordered" evidence="12">
    <location>
        <begin position="1"/>
        <end position="21"/>
    </location>
</feature>
<evidence type="ECO:0000256" key="10">
    <source>
        <dbReference type="ARBA" id="ARBA00023242"/>
    </source>
</evidence>
<feature type="domain" description="C2H2-type" evidence="13">
    <location>
        <begin position="525"/>
        <end position="552"/>
    </location>
</feature>
<comment type="caution">
    <text evidence="14">The sequence shown here is derived from an EMBL/GenBank/DDBJ whole genome shotgun (WGS) entry which is preliminary data.</text>
</comment>
<evidence type="ECO:0000313" key="14">
    <source>
        <dbReference type="EMBL" id="KAJ8362273.1"/>
    </source>
</evidence>
<feature type="compositionally biased region" description="Basic and acidic residues" evidence="12">
    <location>
        <begin position="51"/>
        <end position="68"/>
    </location>
</feature>
<evidence type="ECO:0000256" key="11">
    <source>
        <dbReference type="PROSITE-ProRule" id="PRU00042"/>
    </source>
</evidence>
<keyword evidence="9" id="KW-0804">Transcription</keyword>